<organism evidence="9 10">
    <name type="scientific">Amorphotheca resinae ATCC 22711</name>
    <dbReference type="NCBI Taxonomy" id="857342"/>
    <lineage>
        <taxon>Eukaryota</taxon>
        <taxon>Fungi</taxon>
        <taxon>Dikarya</taxon>
        <taxon>Ascomycota</taxon>
        <taxon>Pezizomycotina</taxon>
        <taxon>Leotiomycetes</taxon>
        <taxon>Helotiales</taxon>
        <taxon>Amorphothecaceae</taxon>
        <taxon>Amorphotheca</taxon>
    </lineage>
</organism>
<feature type="transmembrane region" description="Helical" evidence="7">
    <location>
        <begin position="12"/>
        <end position="34"/>
    </location>
</feature>
<evidence type="ECO:0000259" key="8">
    <source>
        <dbReference type="PROSITE" id="PS51751"/>
    </source>
</evidence>
<dbReference type="PIRSF" id="PIRSF031032">
    <property type="entry name" value="TMP_97_prd"/>
    <property type="match status" value="1"/>
</dbReference>
<proteinExistence type="inferred from homology"/>
<dbReference type="STRING" id="857342.A0A2T3BAZ3"/>
<keyword evidence="6 7" id="KW-0472">Membrane</keyword>
<gene>
    <name evidence="9" type="ORF">M430DRAFT_47954</name>
</gene>
<evidence type="ECO:0000256" key="6">
    <source>
        <dbReference type="ARBA" id="ARBA00023136"/>
    </source>
</evidence>
<keyword evidence="10" id="KW-1185">Reference proteome</keyword>
<feature type="domain" description="EXPERA" evidence="8">
    <location>
        <begin position="10"/>
        <end position="145"/>
    </location>
</feature>
<evidence type="ECO:0000256" key="3">
    <source>
        <dbReference type="ARBA" id="ARBA00022692"/>
    </source>
</evidence>
<reference evidence="9 10" key="1">
    <citation type="journal article" date="2018" name="New Phytol.">
        <title>Comparative genomics and transcriptomics depict ericoid mycorrhizal fungi as versatile saprotrophs and plant mutualists.</title>
        <authorList>
            <person name="Martino E."/>
            <person name="Morin E."/>
            <person name="Grelet G.A."/>
            <person name="Kuo A."/>
            <person name="Kohler A."/>
            <person name="Daghino S."/>
            <person name="Barry K.W."/>
            <person name="Cichocki N."/>
            <person name="Clum A."/>
            <person name="Dockter R.B."/>
            <person name="Hainaut M."/>
            <person name="Kuo R.C."/>
            <person name="LaButti K."/>
            <person name="Lindahl B.D."/>
            <person name="Lindquist E.A."/>
            <person name="Lipzen A."/>
            <person name="Khouja H.R."/>
            <person name="Magnuson J."/>
            <person name="Murat C."/>
            <person name="Ohm R.A."/>
            <person name="Singer S.W."/>
            <person name="Spatafora J.W."/>
            <person name="Wang M."/>
            <person name="Veneault-Fourrey C."/>
            <person name="Henrissat B."/>
            <person name="Grigoriev I.V."/>
            <person name="Martin F.M."/>
            <person name="Perotto S."/>
        </authorList>
    </citation>
    <scope>NUCLEOTIDE SEQUENCE [LARGE SCALE GENOMIC DNA]</scope>
    <source>
        <strain evidence="9 10">ATCC 22711</strain>
    </source>
</reference>
<evidence type="ECO:0000256" key="4">
    <source>
        <dbReference type="ARBA" id="ARBA00022824"/>
    </source>
</evidence>
<comment type="subcellular location">
    <subcellularLocation>
        <location evidence="1">Endoplasmic reticulum membrane</location>
        <topology evidence="1">Multi-pass membrane protein</topology>
    </subcellularLocation>
</comment>
<keyword evidence="5 7" id="KW-1133">Transmembrane helix</keyword>
<name>A0A2T3BAZ3_AMORE</name>
<dbReference type="RefSeq" id="XP_024724106.1">
    <property type="nucleotide sequence ID" value="XM_024867969.1"/>
</dbReference>
<keyword evidence="4 7" id="KW-0256">Endoplasmic reticulum</keyword>
<dbReference type="Pfam" id="PF05241">
    <property type="entry name" value="EBP"/>
    <property type="match status" value="1"/>
</dbReference>
<dbReference type="PANTHER" id="PTHR31204">
    <property type="entry name" value="SIGMA INTRACELLULAR RECEPTOR 2"/>
    <property type="match status" value="1"/>
</dbReference>
<feature type="transmembrane region" description="Helical" evidence="7">
    <location>
        <begin position="97"/>
        <end position="120"/>
    </location>
</feature>
<keyword evidence="3 7" id="KW-0812">Transmembrane</keyword>
<dbReference type="PANTHER" id="PTHR31204:SF1">
    <property type="entry name" value="SIGMA INTRACELLULAR RECEPTOR 2"/>
    <property type="match status" value="1"/>
</dbReference>
<dbReference type="Proteomes" id="UP000241818">
    <property type="component" value="Unassembled WGS sequence"/>
</dbReference>
<dbReference type="OrthoDB" id="433124at2759"/>
<protein>
    <recommendedName>
        <fullName evidence="7">Efficient mitochondria targeting-associated protein 19</fullName>
    </recommendedName>
</protein>
<evidence type="ECO:0000256" key="5">
    <source>
        <dbReference type="ARBA" id="ARBA00022989"/>
    </source>
</evidence>
<dbReference type="EMBL" id="KZ679007">
    <property type="protein sequence ID" value="PSS25507.1"/>
    <property type="molecule type" value="Genomic_DNA"/>
</dbReference>
<feature type="transmembrane region" description="Helical" evidence="7">
    <location>
        <begin position="68"/>
        <end position="85"/>
    </location>
</feature>
<dbReference type="InterPro" id="IPR051987">
    <property type="entry name" value="Sigma-2_receptor-like"/>
</dbReference>
<dbReference type="GO" id="GO:0005789">
    <property type="term" value="C:endoplasmic reticulum membrane"/>
    <property type="evidence" value="ECO:0007669"/>
    <property type="project" value="UniProtKB-SubCell"/>
</dbReference>
<evidence type="ECO:0000256" key="2">
    <source>
        <dbReference type="ARBA" id="ARBA00009096"/>
    </source>
</evidence>
<evidence type="ECO:0000313" key="9">
    <source>
        <dbReference type="EMBL" id="PSS25507.1"/>
    </source>
</evidence>
<feature type="transmembrane region" description="Helical" evidence="7">
    <location>
        <begin position="140"/>
        <end position="163"/>
    </location>
</feature>
<evidence type="ECO:0000256" key="7">
    <source>
        <dbReference type="PIRNR" id="PIRNR031032"/>
    </source>
</evidence>
<accession>A0A2T3BAZ3</accession>
<evidence type="ECO:0000256" key="1">
    <source>
        <dbReference type="ARBA" id="ARBA00004477"/>
    </source>
</evidence>
<dbReference type="InterPro" id="IPR033118">
    <property type="entry name" value="EXPERA"/>
</dbReference>
<dbReference type="PROSITE" id="PS51751">
    <property type="entry name" value="EXPERA"/>
    <property type="match status" value="1"/>
</dbReference>
<dbReference type="InterPro" id="IPR016964">
    <property type="entry name" value="Sigma2_recept"/>
</dbReference>
<dbReference type="GeneID" id="36576050"/>
<dbReference type="InParanoid" id="A0A2T3BAZ3"/>
<sequence length="172" mass="19707">MATSIFSRKRDLVYLVHFCIGLPLMFLVDLQSLYPAHLVPSFMVNLKSYYISTYNDLFFISPPPFFKLYMWSELLYQAPVMLWAIPNLYNNSPKVPLVLLPFSCLIFITTLTCMIEYSFWSVPLQQKLDLSTLYGPYLALSAFMGIDMYGRISGVIDGAAAVARVKESKKLR</sequence>
<comment type="similarity">
    <text evidence="2">Belongs to the TMEM97/sigma-2 receptor family.</text>
</comment>
<dbReference type="AlphaFoldDB" id="A0A2T3BAZ3"/>
<evidence type="ECO:0000313" key="10">
    <source>
        <dbReference type="Proteomes" id="UP000241818"/>
    </source>
</evidence>